<evidence type="ECO:0000256" key="1">
    <source>
        <dbReference type="ARBA" id="ARBA00022737"/>
    </source>
</evidence>
<dbReference type="AlphaFoldDB" id="A0A2V1IUL8"/>
<gene>
    <name evidence="3" type="ORF">C5O25_10680</name>
</gene>
<keyword evidence="1" id="KW-0677">Repeat</keyword>
<accession>A0A2V1IUL8</accession>
<dbReference type="Gene3D" id="1.25.40.10">
    <property type="entry name" value="Tetratricopeptide repeat domain"/>
    <property type="match status" value="1"/>
</dbReference>
<name>A0A2V1IUL8_9BACT</name>
<reference evidence="4" key="1">
    <citation type="submission" date="2018-02" db="EMBL/GenBank/DDBJ databases">
        <authorList>
            <person name="Clavel T."/>
            <person name="Strowig T."/>
        </authorList>
    </citation>
    <scope>NUCLEOTIDE SEQUENCE [LARGE SCALE GENOMIC DNA]</scope>
    <source>
        <strain evidence="4">DSM 100764</strain>
    </source>
</reference>
<dbReference type="PANTHER" id="PTHR44943">
    <property type="entry name" value="CELLULOSE SYNTHASE OPERON PROTEIN C"/>
    <property type="match status" value="1"/>
</dbReference>
<dbReference type="RefSeq" id="WP_107036730.1">
    <property type="nucleotide sequence ID" value="NZ_CAOXDM010000052.1"/>
</dbReference>
<dbReference type="Proteomes" id="UP000244925">
    <property type="component" value="Unassembled WGS sequence"/>
</dbReference>
<evidence type="ECO:0000256" key="2">
    <source>
        <dbReference type="ARBA" id="ARBA00022803"/>
    </source>
</evidence>
<dbReference type="SUPFAM" id="SSF48452">
    <property type="entry name" value="TPR-like"/>
    <property type="match status" value="1"/>
</dbReference>
<keyword evidence="2" id="KW-0802">TPR repeat</keyword>
<dbReference type="InterPro" id="IPR051685">
    <property type="entry name" value="Ycf3/AcsC/BcsC/TPR_MFPF"/>
</dbReference>
<protein>
    <submittedName>
        <fullName evidence="3">Uncharacterized protein</fullName>
    </submittedName>
</protein>
<evidence type="ECO:0000313" key="3">
    <source>
        <dbReference type="EMBL" id="PWB06295.1"/>
    </source>
</evidence>
<comment type="caution">
    <text evidence="3">The sequence shown here is derived from an EMBL/GenBank/DDBJ whole genome shotgun (WGS) entry which is preliminary data.</text>
</comment>
<keyword evidence="4" id="KW-1185">Reference proteome</keyword>
<sequence>MSRLDDPHSSYNDELKRLYDRFKEESVQPDAYFDEDDLIEIFDYASDMADDATRIDVLLVGARLYPSSEPLMQRKACLVFDTSGDESARRAVAPVAGSVIGRLLALRIDKPSRQQARERLESIIDGGSDFEDEWIIQLVQTASEIGEFAWLVESKERIMRLTDYPQTFLYEMVEVAKVNYDYGVAMTCAEQLTDLEPFNCEFWENLAEIQIAASKFDDSINSADYALAINPESVRAMMLKAQALYEMCRPCEEVVSWLDKAIEVEPDDPAPAHYKALTLYAAGFVPMAVDALEAYRRRHPDDLPTVEYLNTITDGAIPVDVMMAAMEKAAEGNDDWNAKAEELIRAGRHGAAVNMLVSSFRLHQIPPVSALFIELYVCRRYKELQDYMDISAIAGWNLRLPEQLAYTLSLLRTGAESQKVLDSIARTESLLDIGSDDDRSLNASPLETAGYRAVTAQIRRSLLSGEQVDIDAIDPFPVMK</sequence>
<proteinExistence type="predicted"/>
<dbReference type="PANTHER" id="PTHR44943:SF4">
    <property type="entry name" value="TPR REPEAT-CONTAINING PROTEIN MJ0798"/>
    <property type="match status" value="1"/>
</dbReference>
<evidence type="ECO:0000313" key="4">
    <source>
        <dbReference type="Proteomes" id="UP000244925"/>
    </source>
</evidence>
<dbReference type="EMBL" id="PUBV01000028">
    <property type="protein sequence ID" value="PWB06295.1"/>
    <property type="molecule type" value="Genomic_DNA"/>
</dbReference>
<dbReference type="GeneID" id="93424032"/>
<organism evidence="3 4">
    <name type="scientific">Paramuribaculum intestinale</name>
    <dbReference type="NCBI Taxonomy" id="2094151"/>
    <lineage>
        <taxon>Bacteria</taxon>
        <taxon>Pseudomonadati</taxon>
        <taxon>Bacteroidota</taxon>
        <taxon>Bacteroidia</taxon>
        <taxon>Bacteroidales</taxon>
        <taxon>Muribaculaceae</taxon>
        <taxon>Paramuribaculum</taxon>
    </lineage>
</organism>
<dbReference type="InterPro" id="IPR011990">
    <property type="entry name" value="TPR-like_helical_dom_sf"/>
</dbReference>